<dbReference type="AlphaFoldDB" id="A0A1H8BHU9"/>
<organism evidence="1 2">
    <name type="scientific">Streptacidiphilus jiangxiensis</name>
    <dbReference type="NCBI Taxonomy" id="235985"/>
    <lineage>
        <taxon>Bacteria</taxon>
        <taxon>Bacillati</taxon>
        <taxon>Actinomycetota</taxon>
        <taxon>Actinomycetes</taxon>
        <taxon>Kitasatosporales</taxon>
        <taxon>Streptomycetaceae</taxon>
        <taxon>Streptacidiphilus</taxon>
    </lineage>
</organism>
<evidence type="ECO:0000313" key="1">
    <source>
        <dbReference type="EMBL" id="SEM81578.1"/>
    </source>
</evidence>
<dbReference type="EMBL" id="FOAZ01000064">
    <property type="protein sequence ID" value="SEM81578.1"/>
    <property type="molecule type" value="Genomic_DNA"/>
</dbReference>
<name>A0A1H8BHU9_STRJI</name>
<accession>A0A1H8BHU9</accession>
<sequence>MCPITAVFAFGGLRSSGCSAIELQTSGLARRSSIWSLWGAEAWPTASASPRSVMAWDGLVASVVL</sequence>
<proteinExistence type="predicted"/>
<dbReference type="Proteomes" id="UP000183015">
    <property type="component" value="Unassembled WGS sequence"/>
</dbReference>
<evidence type="ECO:0000313" key="2">
    <source>
        <dbReference type="Proteomes" id="UP000183015"/>
    </source>
</evidence>
<reference evidence="2" key="1">
    <citation type="submission" date="2016-10" db="EMBL/GenBank/DDBJ databases">
        <authorList>
            <person name="Varghese N."/>
        </authorList>
    </citation>
    <scope>NUCLEOTIDE SEQUENCE [LARGE SCALE GENOMIC DNA]</scope>
    <source>
        <strain evidence="2">DSM 45096 / BCRC 16803 / CGMCC 4.1857 / CIP 109030 / JCM 12277 / KCTC 19219 / NBRC 100920 / 33214</strain>
    </source>
</reference>
<gene>
    <name evidence="1" type="ORF">SAMN05414137_16410</name>
</gene>
<keyword evidence="2" id="KW-1185">Reference proteome</keyword>
<protein>
    <submittedName>
        <fullName evidence="1">Uncharacterized protein</fullName>
    </submittedName>
</protein>